<comment type="similarity">
    <text evidence="5">Belongs to the bacterial ribosomal protein bL25 family. CTC subfamily.</text>
</comment>
<keyword evidence="4 5" id="KW-0687">Ribonucleoprotein</keyword>
<gene>
    <name evidence="5" type="primary">rplY</name>
    <name evidence="5" type="synonym">ctc</name>
    <name evidence="9" type="ORF">D7I47_09115</name>
</gene>
<evidence type="ECO:0000313" key="9">
    <source>
        <dbReference type="EMBL" id="AYF98403.1"/>
    </source>
</evidence>
<protein>
    <recommendedName>
        <fullName evidence="5">Large ribosomal subunit protein bL25</fullName>
    </recommendedName>
    <alternativeName>
        <fullName evidence="5">General stress protein CTC</fullName>
    </alternativeName>
</protein>
<keyword evidence="2 5" id="KW-0694">RNA-binding</keyword>
<dbReference type="InterPro" id="IPR029751">
    <property type="entry name" value="Ribosomal_L25_dom"/>
</dbReference>
<dbReference type="InterPro" id="IPR020930">
    <property type="entry name" value="Ribosomal_uL5_bac-type"/>
</dbReference>
<dbReference type="NCBIfam" id="TIGR00731">
    <property type="entry name" value="bL25_bact_ctc"/>
    <property type="match status" value="1"/>
</dbReference>
<evidence type="ECO:0000256" key="2">
    <source>
        <dbReference type="ARBA" id="ARBA00022884"/>
    </source>
</evidence>
<comment type="subunit">
    <text evidence="5">Part of the 50S ribosomal subunit; part of the 5S rRNA/L5/L18/L25 subcomplex. Contacts the 5S rRNA. Binds to the 5S rRNA independently of L5 and L18.</text>
</comment>
<proteinExistence type="inferred from homology"/>
<dbReference type="InterPro" id="IPR011035">
    <property type="entry name" value="Ribosomal_bL25/Gln-tRNA_synth"/>
</dbReference>
<dbReference type="Gene3D" id="2.170.120.20">
    <property type="entry name" value="Ribosomal protein L25, beta domain"/>
    <property type="match status" value="1"/>
</dbReference>
<dbReference type="PANTHER" id="PTHR33284">
    <property type="entry name" value="RIBOSOMAL PROTEIN L25/GLN-TRNA SYNTHETASE, ANTI-CODON-BINDING DOMAIN-CONTAINING PROTEIN"/>
    <property type="match status" value="1"/>
</dbReference>
<evidence type="ECO:0000256" key="6">
    <source>
        <dbReference type="SAM" id="MobiDB-lite"/>
    </source>
</evidence>
<dbReference type="NCBIfam" id="NF004131">
    <property type="entry name" value="PRK05618.2-1"/>
    <property type="match status" value="1"/>
</dbReference>
<organism evidence="9 10">
    <name type="scientific">Protaetiibacter intestinalis</name>
    <dbReference type="NCBI Taxonomy" id="2419774"/>
    <lineage>
        <taxon>Bacteria</taxon>
        <taxon>Bacillati</taxon>
        <taxon>Actinomycetota</taxon>
        <taxon>Actinomycetes</taxon>
        <taxon>Micrococcales</taxon>
        <taxon>Microbacteriaceae</taxon>
        <taxon>Protaetiibacter</taxon>
    </lineage>
</organism>
<feature type="domain" description="Large ribosomal subunit protein bL25 L25" evidence="7">
    <location>
        <begin position="7"/>
        <end position="91"/>
    </location>
</feature>
<evidence type="ECO:0000256" key="3">
    <source>
        <dbReference type="ARBA" id="ARBA00022980"/>
    </source>
</evidence>
<feature type="domain" description="Large ribosomal subunit protein bL25 beta" evidence="8">
    <location>
        <begin position="99"/>
        <end position="178"/>
    </location>
</feature>
<dbReference type="InterPro" id="IPR020056">
    <property type="entry name" value="Rbsml_bL25/Gln-tRNA_synth_N"/>
</dbReference>
<dbReference type="InterPro" id="IPR001021">
    <property type="entry name" value="Ribosomal_bL25_long"/>
</dbReference>
<dbReference type="PANTHER" id="PTHR33284:SF1">
    <property type="entry name" value="RIBOSOMAL PROTEIN L25_GLN-TRNA SYNTHETASE, ANTI-CODON-BINDING DOMAIN-CONTAINING PROTEIN"/>
    <property type="match status" value="1"/>
</dbReference>
<dbReference type="AlphaFoldDB" id="A0A387B7T2"/>
<dbReference type="OrthoDB" id="5242980at2"/>
<evidence type="ECO:0000256" key="4">
    <source>
        <dbReference type="ARBA" id="ARBA00023274"/>
    </source>
</evidence>
<dbReference type="Gene3D" id="2.40.240.10">
    <property type="entry name" value="Ribosomal Protein L25, Chain P"/>
    <property type="match status" value="1"/>
</dbReference>
<evidence type="ECO:0000259" key="7">
    <source>
        <dbReference type="Pfam" id="PF01386"/>
    </source>
</evidence>
<keyword evidence="1 5" id="KW-0699">rRNA-binding</keyword>
<dbReference type="GO" id="GO:0022625">
    <property type="term" value="C:cytosolic large ribosomal subunit"/>
    <property type="evidence" value="ECO:0007669"/>
    <property type="project" value="TreeGrafter"/>
</dbReference>
<evidence type="ECO:0000256" key="5">
    <source>
        <dbReference type="HAMAP-Rule" id="MF_01334"/>
    </source>
</evidence>
<evidence type="ECO:0000256" key="1">
    <source>
        <dbReference type="ARBA" id="ARBA00022730"/>
    </source>
</evidence>
<dbReference type="InterPro" id="IPR037121">
    <property type="entry name" value="Ribosomal_bL25_C"/>
</dbReference>
<feature type="region of interest" description="Disordered" evidence="6">
    <location>
        <begin position="184"/>
        <end position="208"/>
    </location>
</feature>
<dbReference type="EMBL" id="CP032630">
    <property type="protein sequence ID" value="AYF98403.1"/>
    <property type="molecule type" value="Genomic_DNA"/>
</dbReference>
<dbReference type="HAMAP" id="MF_01334">
    <property type="entry name" value="Ribosomal_bL25_CTC"/>
    <property type="match status" value="1"/>
</dbReference>
<dbReference type="Pfam" id="PF14693">
    <property type="entry name" value="Ribosomal_TL5_C"/>
    <property type="match status" value="1"/>
</dbReference>
<sequence>MSDDNKLVAEVRDQFGKGAARKIRAVGKVPAVIYGHGTEPQHITLPAHEVGLILRKANAVLDLDIAGKNQLALVKDVQKDPVRQIIEHIDLIVVKKGEKVTVDVPVHVEGESFAGTIVALDATTLTIEAEATHIPERLVVNVEGAEEGTHVLAGDVELPKGATLVSDPETLVVNITAPAKVDLGEETEAAEAAEEAPAEEAAAEAAAE</sequence>
<dbReference type="CDD" id="cd00495">
    <property type="entry name" value="Ribosomal_L25_TL5_CTC"/>
    <property type="match status" value="1"/>
</dbReference>
<evidence type="ECO:0000259" key="8">
    <source>
        <dbReference type="Pfam" id="PF14693"/>
    </source>
</evidence>
<keyword evidence="10" id="KW-1185">Reference proteome</keyword>
<accession>A0A387B7T2</accession>
<evidence type="ECO:0000313" key="10">
    <source>
        <dbReference type="Proteomes" id="UP000278886"/>
    </source>
</evidence>
<keyword evidence="3 5" id="KW-0689">Ribosomal protein</keyword>
<dbReference type="KEGG" id="lyd:D7I47_09115"/>
<reference evidence="10" key="1">
    <citation type="submission" date="2018-09" db="EMBL/GenBank/DDBJ databases">
        <title>Genome sequencing of strain 2DFWR-13.</title>
        <authorList>
            <person name="Heo J."/>
            <person name="Kim S.-J."/>
            <person name="Kwon S.-W."/>
        </authorList>
    </citation>
    <scope>NUCLEOTIDE SEQUENCE [LARGE SCALE GENOMIC DNA]</scope>
    <source>
        <strain evidence="10">2DFWR-13</strain>
    </source>
</reference>
<dbReference type="Proteomes" id="UP000278886">
    <property type="component" value="Chromosome"/>
</dbReference>
<dbReference type="GO" id="GO:0006412">
    <property type="term" value="P:translation"/>
    <property type="evidence" value="ECO:0007669"/>
    <property type="project" value="UniProtKB-UniRule"/>
</dbReference>
<comment type="function">
    <text evidence="5">This is one of the proteins that binds to the 5S RNA in the ribosome where it forms part of the central protuberance.</text>
</comment>
<dbReference type="Pfam" id="PF01386">
    <property type="entry name" value="Ribosomal_L25p"/>
    <property type="match status" value="1"/>
</dbReference>
<dbReference type="InterPro" id="IPR020057">
    <property type="entry name" value="Ribosomal_bL25_b-dom"/>
</dbReference>
<dbReference type="GO" id="GO:0008097">
    <property type="term" value="F:5S rRNA binding"/>
    <property type="evidence" value="ECO:0007669"/>
    <property type="project" value="InterPro"/>
</dbReference>
<dbReference type="SUPFAM" id="SSF50715">
    <property type="entry name" value="Ribosomal protein L25-like"/>
    <property type="match status" value="1"/>
</dbReference>
<name>A0A387B7T2_9MICO</name>
<dbReference type="GO" id="GO:0003735">
    <property type="term" value="F:structural constituent of ribosome"/>
    <property type="evidence" value="ECO:0007669"/>
    <property type="project" value="InterPro"/>
</dbReference>
<dbReference type="RefSeq" id="WP_120762750.1">
    <property type="nucleotide sequence ID" value="NZ_CP032630.1"/>
</dbReference>